<dbReference type="EMBL" id="MU864395">
    <property type="protein sequence ID" value="KAK4187908.1"/>
    <property type="molecule type" value="Genomic_DNA"/>
</dbReference>
<dbReference type="Pfam" id="PF07690">
    <property type="entry name" value="MFS_1"/>
    <property type="match status" value="1"/>
</dbReference>
<evidence type="ECO:0000256" key="7">
    <source>
        <dbReference type="SAM" id="Phobius"/>
    </source>
</evidence>
<evidence type="ECO:0000256" key="6">
    <source>
        <dbReference type="SAM" id="MobiDB-lite"/>
    </source>
</evidence>
<feature type="transmembrane region" description="Helical" evidence="7">
    <location>
        <begin position="497"/>
        <end position="521"/>
    </location>
</feature>
<feature type="transmembrane region" description="Helical" evidence="7">
    <location>
        <begin position="437"/>
        <end position="461"/>
    </location>
</feature>
<keyword evidence="4 7" id="KW-1133">Transmembrane helix</keyword>
<comment type="caution">
    <text evidence="9">The sequence shown here is derived from an EMBL/GenBank/DDBJ whole genome shotgun (WGS) entry which is preliminary data.</text>
</comment>
<evidence type="ECO:0000313" key="10">
    <source>
        <dbReference type="Proteomes" id="UP001302126"/>
    </source>
</evidence>
<feature type="transmembrane region" description="Helical" evidence="7">
    <location>
        <begin position="151"/>
        <end position="174"/>
    </location>
</feature>
<evidence type="ECO:0000256" key="2">
    <source>
        <dbReference type="ARBA" id="ARBA00022448"/>
    </source>
</evidence>
<feature type="transmembrane region" description="Helical" evidence="7">
    <location>
        <begin position="341"/>
        <end position="362"/>
    </location>
</feature>
<feature type="transmembrane region" description="Helical" evidence="7">
    <location>
        <begin position="473"/>
        <end position="491"/>
    </location>
</feature>
<keyword evidence="3 7" id="KW-0812">Transmembrane</keyword>
<dbReference type="InterPro" id="IPR020846">
    <property type="entry name" value="MFS_dom"/>
</dbReference>
<feature type="domain" description="Major facilitator superfamily (MFS) profile" evidence="8">
    <location>
        <begin position="62"/>
        <end position="522"/>
    </location>
</feature>
<evidence type="ECO:0000313" key="9">
    <source>
        <dbReference type="EMBL" id="KAK4187908.1"/>
    </source>
</evidence>
<evidence type="ECO:0000256" key="5">
    <source>
        <dbReference type="ARBA" id="ARBA00023136"/>
    </source>
</evidence>
<dbReference type="AlphaFoldDB" id="A0AAN6WT72"/>
<sequence>MLQDNKPLGEPIKGKPNDNSEPDIEEGDIVDVDISDSDNQSEKHREREQPYHVFSKREKWVAVWIVSLAGLFSPLSSNIYFPALGDISRHINSPIAMVSLTVTIYMVVQGLAPSFWGPLSDTRGRRITFIGTFAVYLIANIGLAFSKNFAMLMVFRAIQAAGSAATISVGAGVIGDITTAKERGGFMGSFGGIRMLGQSIGPVVGGVITEFFGFHAIFWFLFILGSLSLVTIVVLLPETLRRIAGNGSVPLNGVYRPLVSGHLRKHWRRPDESSGRKPDITAPPSNLTLGTVFAPLRFLFEKDVFVTLFFGAVVYTIWSMVTSSTTALFQERYHLSNLQTGLIFLPNGAGCVLGSQLTGKVLDRDYKVVEARYRAGHGLSADVPLNRKKLADFPVSRARLRSSWYLIILFVFSVAGYGFAISSPLLAHKPGMGLPLFLQFVIAFTATAIFTQNSALMVDLYPGASASATAVNNLIRCSLGAAGVAAVQFIIDDIGAGVTFLIFAVITAVLTPLMGLQWIYGERWRAARMERLERKEREKTQLG</sequence>
<evidence type="ECO:0000256" key="4">
    <source>
        <dbReference type="ARBA" id="ARBA00022989"/>
    </source>
</evidence>
<dbReference type="SUPFAM" id="SSF103473">
    <property type="entry name" value="MFS general substrate transporter"/>
    <property type="match status" value="1"/>
</dbReference>
<dbReference type="PRINTS" id="PR01036">
    <property type="entry name" value="TCRTETB"/>
</dbReference>
<feature type="transmembrane region" description="Helical" evidence="7">
    <location>
        <begin position="404"/>
        <end position="425"/>
    </location>
</feature>
<feature type="transmembrane region" description="Helical" evidence="7">
    <location>
        <begin position="304"/>
        <end position="321"/>
    </location>
</feature>
<evidence type="ECO:0000256" key="1">
    <source>
        <dbReference type="ARBA" id="ARBA00004141"/>
    </source>
</evidence>
<evidence type="ECO:0000256" key="3">
    <source>
        <dbReference type="ARBA" id="ARBA00022692"/>
    </source>
</evidence>
<accession>A0AAN6WT72</accession>
<comment type="subcellular location">
    <subcellularLocation>
        <location evidence="1">Membrane</location>
        <topology evidence="1">Multi-pass membrane protein</topology>
    </subcellularLocation>
</comment>
<feature type="compositionally biased region" description="Acidic residues" evidence="6">
    <location>
        <begin position="20"/>
        <end position="36"/>
    </location>
</feature>
<dbReference type="PANTHER" id="PTHR23502:SF26">
    <property type="entry name" value="MAJOR FACILITATOR SUPERFAMILY (MFS) PROFILE DOMAIN-CONTAINING PROTEIN"/>
    <property type="match status" value="1"/>
</dbReference>
<dbReference type="GO" id="GO:0005886">
    <property type="term" value="C:plasma membrane"/>
    <property type="evidence" value="ECO:0007669"/>
    <property type="project" value="TreeGrafter"/>
</dbReference>
<feature type="region of interest" description="Disordered" evidence="6">
    <location>
        <begin position="1"/>
        <end position="49"/>
    </location>
</feature>
<evidence type="ECO:0000259" key="8">
    <source>
        <dbReference type="PROSITE" id="PS50850"/>
    </source>
</evidence>
<keyword evidence="2" id="KW-0813">Transport</keyword>
<dbReference type="Gene3D" id="1.20.1720.10">
    <property type="entry name" value="Multidrug resistance protein D"/>
    <property type="match status" value="1"/>
</dbReference>
<dbReference type="Proteomes" id="UP001302126">
    <property type="component" value="Unassembled WGS sequence"/>
</dbReference>
<reference evidence="9" key="2">
    <citation type="submission" date="2023-05" db="EMBL/GenBank/DDBJ databases">
        <authorList>
            <consortium name="Lawrence Berkeley National Laboratory"/>
            <person name="Steindorff A."/>
            <person name="Hensen N."/>
            <person name="Bonometti L."/>
            <person name="Westerberg I."/>
            <person name="Brannstrom I.O."/>
            <person name="Guillou S."/>
            <person name="Cros-Aarteil S."/>
            <person name="Calhoun S."/>
            <person name="Haridas S."/>
            <person name="Kuo A."/>
            <person name="Mondo S."/>
            <person name="Pangilinan J."/>
            <person name="Riley R."/>
            <person name="Labutti K."/>
            <person name="Andreopoulos B."/>
            <person name="Lipzen A."/>
            <person name="Chen C."/>
            <person name="Yanf M."/>
            <person name="Daum C."/>
            <person name="Ng V."/>
            <person name="Clum A."/>
            <person name="Ohm R."/>
            <person name="Martin F."/>
            <person name="Silar P."/>
            <person name="Natvig D."/>
            <person name="Lalanne C."/>
            <person name="Gautier V."/>
            <person name="Ament-Velasquez S.L."/>
            <person name="Kruys A."/>
            <person name="Hutchinson M.I."/>
            <person name="Powell A.J."/>
            <person name="Barry K."/>
            <person name="Miller A.N."/>
            <person name="Grigoriev I.V."/>
            <person name="Debuchy R."/>
            <person name="Gladieux P."/>
            <person name="Thoren M.H."/>
            <person name="Johannesson H."/>
        </authorList>
    </citation>
    <scope>NUCLEOTIDE SEQUENCE</scope>
    <source>
        <strain evidence="9">PSN309</strain>
    </source>
</reference>
<keyword evidence="5 7" id="KW-0472">Membrane</keyword>
<name>A0AAN6WT72_9PEZI</name>
<feature type="transmembrane region" description="Helical" evidence="7">
    <location>
        <begin position="95"/>
        <end position="115"/>
    </location>
</feature>
<protein>
    <submittedName>
        <fullName evidence="9">Major facilitator superfamily domain-containing protein</fullName>
    </submittedName>
</protein>
<dbReference type="Gene3D" id="1.20.1250.20">
    <property type="entry name" value="MFS general substrate transporter like domains"/>
    <property type="match status" value="1"/>
</dbReference>
<keyword evidence="10" id="KW-1185">Reference proteome</keyword>
<organism evidence="9 10">
    <name type="scientific">Podospora australis</name>
    <dbReference type="NCBI Taxonomy" id="1536484"/>
    <lineage>
        <taxon>Eukaryota</taxon>
        <taxon>Fungi</taxon>
        <taxon>Dikarya</taxon>
        <taxon>Ascomycota</taxon>
        <taxon>Pezizomycotina</taxon>
        <taxon>Sordariomycetes</taxon>
        <taxon>Sordariomycetidae</taxon>
        <taxon>Sordariales</taxon>
        <taxon>Podosporaceae</taxon>
        <taxon>Podospora</taxon>
    </lineage>
</organism>
<feature type="transmembrane region" description="Helical" evidence="7">
    <location>
        <begin position="61"/>
        <end position="83"/>
    </location>
</feature>
<feature type="compositionally biased region" description="Basic and acidic residues" evidence="6">
    <location>
        <begin position="40"/>
        <end position="49"/>
    </location>
</feature>
<dbReference type="GO" id="GO:0022857">
    <property type="term" value="F:transmembrane transporter activity"/>
    <property type="evidence" value="ECO:0007669"/>
    <property type="project" value="InterPro"/>
</dbReference>
<reference evidence="9" key="1">
    <citation type="journal article" date="2023" name="Mol. Phylogenet. Evol.">
        <title>Genome-scale phylogeny and comparative genomics of the fungal order Sordariales.</title>
        <authorList>
            <person name="Hensen N."/>
            <person name="Bonometti L."/>
            <person name="Westerberg I."/>
            <person name="Brannstrom I.O."/>
            <person name="Guillou S."/>
            <person name="Cros-Aarteil S."/>
            <person name="Calhoun S."/>
            <person name="Haridas S."/>
            <person name="Kuo A."/>
            <person name="Mondo S."/>
            <person name="Pangilinan J."/>
            <person name="Riley R."/>
            <person name="LaButti K."/>
            <person name="Andreopoulos B."/>
            <person name="Lipzen A."/>
            <person name="Chen C."/>
            <person name="Yan M."/>
            <person name="Daum C."/>
            <person name="Ng V."/>
            <person name="Clum A."/>
            <person name="Steindorff A."/>
            <person name="Ohm R.A."/>
            <person name="Martin F."/>
            <person name="Silar P."/>
            <person name="Natvig D.O."/>
            <person name="Lalanne C."/>
            <person name="Gautier V."/>
            <person name="Ament-Velasquez S.L."/>
            <person name="Kruys A."/>
            <person name="Hutchinson M.I."/>
            <person name="Powell A.J."/>
            <person name="Barry K."/>
            <person name="Miller A.N."/>
            <person name="Grigoriev I.V."/>
            <person name="Debuchy R."/>
            <person name="Gladieux P."/>
            <person name="Hiltunen Thoren M."/>
            <person name="Johannesson H."/>
        </authorList>
    </citation>
    <scope>NUCLEOTIDE SEQUENCE</scope>
    <source>
        <strain evidence="9">PSN309</strain>
    </source>
</reference>
<dbReference type="PROSITE" id="PS50850">
    <property type="entry name" value="MFS"/>
    <property type="match status" value="1"/>
</dbReference>
<feature type="transmembrane region" description="Helical" evidence="7">
    <location>
        <begin position="127"/>
        <end position="145"/>
    </location>
</feature>
<dbReference type="PANTHER" id="PTHR23502">
    <property type="entry name" value="MAJOR FACILITATOR SUPERFAMILY"/>
    <property type="match status" value="1"/>
</dbReference>
<proteinExistence type="predicted"/>
<dbReference type="InterPro" id="IPR011701">
    <property type="entry name" value="MFS"/>
</dbReference>
<dbReference type="InterPro" id="IPR036259">
    <property type="entry name" value="MFS_trans_sf"/>
</dbReference>
<feature type="transmembrane region" description="Helical" evidence="7">
    <location>
        <begin position="214"/>
        <end position="236"/>
    </location>
</feature>
<gene>
    <name evidence="9" type="ORF">QBC35DRAFT_433998</name>
</gene>
<dbReference type="FunFam" id="1.20.1720.10:FF:000009">
    <property type="entry name" value="MFS multidrug transporter"/>
    <property type="match status" value="1"/>
</dbReference>